<dbReference type="RefSeq" id="WP_188864650.1">
    <property type="nucleotide sequence ID" value="NZ_BMNW01000001.1"/>
</dbReference>
<dbReference type="InterPro" id="IPR029058">
    <property type="entry name" value="AB_hydrolase_fold"/>
</dbReference>
<comment type="function">
    <text evidence="2">Involved in pyrimidine catabolism. May facilitate the hydrolysis of carbamate, a reaction that can also occur spontaneously.</text>
</comment>
<dbReference type="InterPro" id="IPR050471">
    <property type="entry name" value="AB_hydrolase"/>
</dbReference>
<comment type="catalytic activity">
    <reaction evidence="2">
        <text>carbamate + 2 H(+) = NH4(+) + CO2</text>
        <dbReference type="Rhea" id="RHEA:15649"/>
        <dbReference type="ChEBI" id="CHEBI:13941"/>
        <dbReference type="ChEBI" id="CHEBI:15378"/>
        <dbReference type="ChEBI" id="CHEBI:16526"/>
        <dbReference type="ChEBI" id="CHEBI:28938"/>
    </reaction>
</comment>
<comment type="caution">
    <text evidence="4">The sequence shown here is derived from an EMBL/GenBank/DDBJ whole genome shotgun (WGS) entry which is preliminary data.</text>
</comment>
<evidence type="ECO:0000259" key="3">
    <source>
        <dbReference type="Pfam" id="PF12697"/>
    </source>
</evidence>
<reference evidence="5" key="1">
    <citation type="journal article" date="2019" name="Int. J. Syst. Evol. Microbiol.">
        <title>The Global Catalogue of Microorganisms (GCM) 10K type strain sequencing project: providing services to taxonomists for standard genome sequencing and annotation.</title>
        <authorList>
            <consortium name="The Broad Institute Genomics Platform"/>
            <consortium name="The Broad Institute Genome Sequencing Center for Infectious Disease"/>
            <person name="Wu L."/>
            <person name="Ma J."/>
        </authorList>
    </citation>
    <scope>NUCLEOTIDE SEQUENCE [LARGE SCALE GENOMIC DNA]</scope>
    <source>
        <strain evidence="5">JCM 13501</strain>
    </source>
</reference>
<dbReference type="Proteomes" id="UP000616499">
    <property type="component" value="Unassembled WGS sequence"/>
</dbReference>
<dbReference type="PRINTS" id="PR00111">
    <property type="entry name" value="ABHYDROLASE"/>
</dbReference>
<gene>
    <name evidence="2 4" type="primary">rutD</name>
    <name evidence="4" type="ORF">GCM10009425_06940</name>
</gene>
<dbReference type="GO" id="GO:0016787">
    <property type="term" value="F:hydrolase activity"/>
    <property type="evidence" value="ECO:0007669"/>
    <property type="project" value="UniProtKB-KW"/>
</dbReference>
<dbReference type="HAMAP" id="MF_00832">
    <property type="entry name" value="RutD"/>
    <property type="match status" value="1"/>
</dbReference>
<comment type="similarity">
    <text evidence="2">Belongs to the AB hydrolase superfamily. Hydrolase RutD family.</text>
</comment>
<evidence type="ECO:0000256" key="2">
    <source>
        <dbReference type="HAMAP-Rule" id="MF_00832"/>
    </source>
</evidence>
<dbReference type="NCBIfam" id="TIGR03611">
    <property type="entry name" value="RutD"/>
    <property type="match status" value="1"/>
</dbReference>
<evidence type="ECO:0000256" key="1">
    <source>
        <dbReference type="ARBA" id="ARBA00022801"/>
    </source>
</evidence>
<dbReference type="InterPro" id="IPR019913">
    <property type="entry name" value="Pyrimidine_utilisation_RutD"/>
</dbReference>
<dbReference type="EC" id="3.5.1.-" evidence="2"/>
<evidence type="ECO:0000313" key="5">
    <source>
        <dbReference type="Proteomes" id="UP000616499"/>
    </source>
</evidence>
<keyword evidence="1 2" id="KW-0378">Hydrolase</keyword>
<evidence type="ECO:0000313" key="4">
    <source>
        <dbReference type="EMBL" id="GGL98431.1"/>
    </source>
</evidence>
<name>A0ABQ2GIN9_9PSED</name>
<dbReference type="EMBL" id="BMNW01000001">
    <property type="protein sequence ID" value="GGL98431.1"/>
    <property type="molecule type" value="Genomic_DNA"/>
</dbReference>
<protein>
    <recommendedName>
        <fullName evidence="2">Putative carbamate hydrolase RutD</fullName>
        <ecNumber evidence="2">3.5.1.-</ecNumber>
    </recommendedName>
    <alternativeName>
        <fullName evidence="2">Aminohydrolase</fullName>
    </alternativeName>
</protein>
<organism evidence="4 5">
    <name type="scientific">Pseudomonas asuensis</name>
    <dbReference type="NCBI Taxonomy" id="1825787"/>
    <lineage>
        <taxon>Bacteria</taxon>
        <taxon>Pseudomonadati</taxon>
        <taxon>Pseudomonadota</taxon>
        <taxon>Gammaproteobacteria</taxon>
        <taxon>Pseudomonadales</taxon>
        <taxon>Pseudomonadaceae</taxon>
        <taxon>Pseudomonas</taxon>
    </lineage>
</organism>
<dbReference type="PANTHER" id="PTHR43433:SF5">
    <property type="entry name" value="AB HYDROLASE-1 DOMAIN-CONTAINING PROTEIN"/>
    <property type="match status" value="1"/>
</dbReference>
<dbReference type="SUPFAM" id="SSF53474">
    <property type="entry name" value="alpha/beta-Hydrolases"/>
    <property type="match status" value="1"/>
</dbReference>
<sequence length="256" mass="28079">MHYEIHGRQDAEVDTIVLSSGLGGAGAFWAPQMAALGERFRVVIYDQTGTGRSPAVIPEGYCIEAMAQDVLDMVDGLCITRCHFMGHALGGLVGLQLALMRPALLISQILVNAWSKPNPHSARCFAVRLNLLNDTGPAAYVQAQPLFLYPADWMLENTERLKVDEAHALAHFPSEENVRRRIAALQAFDIDKDLAQISTPTLVIANQDDMLVPWVCSEHLAKHLPNAQFELLGYGGHASSVTDPDTFNALMLDYLT</sequence>
<accession>A0ABQ2GIN9</accession>
<proteinExistence type="inferred from homology"/>
<dbReference type="Pfam" id="PF12697">
    <property type="entry name" value="Abhydrolase_6"/>
    <property type="match status" value="1"/>
</dbReference>
<dbReference type="PANTHER" id="PTHR43433">
    <property type="entry name" value="HYDROLASE, ALPHA/BETA FOLD FAMILY PROTEIN"/>
    <property type="match status" value="1"/>
</dbReference>
<dbReference type="Gene3D" id="3.40.50.1820">
    <property type="entry name" value="alpha/beta hydrolase"/>
    <property type="match status" value="1"/>
</dbReference>
<dbReference type="InterPro" id="IPR000073">
    <property type="entry name" value="AB_hydrolase_1"/>
</dbReference>
<feature type="domain" description="AB hydrolase-1" evidence="3">
    <location>
        <begin position="16"/>
        <end position="249"/>
    </location>
</feature>
<keyword evidence="5" id="KW-1185">Reference proteome</keyword>